<organism evidence="6 7">
    <name type="scientific">Manganibacter manganicus</name>
    <dbReference type="NCBI Taxonomy" id="1873176"/>
    <lineage>
        <taxon>Bacteria</taxon>
        <taxon>Pseudomonadati</taxon>
        <taxon>Pseudomonadota</taxon>
        <taxon>Alphaproteobacteria</taxon>
        <taxon>Hyphomicrobiales</taxon>
        <taxon>Phyllobacteriaceae</taxon>
        <taxon>Manganibacter</taxon>
    </lineage>
</organism>
<name>A0A1V8RP82_9HYPH</name>
<comment type="similarity">
    <text evidence="1 5">Belongs to the HisA/HisF family.</text>
</comment>
<dbReference type="EMBL" id="MDET01000022">
    <property type="protein sequence ID" value="OQM75011.1"/>
    <property type="molecule type" value="Genomic_DNA"/>
</dbReference>
<dbReference type="InterPro" id="IPR044524">
    <property type="entry name" value="Isoase_HisA-like"/>
</dbReference>
<dbReference type="Proteomes" id="UP000191905">
    <property type="component" value="Unassembled WGS sequence"/>
</dbReference>
<evidence type="ECO:0000256" key="3">
    <source>
        <dbReference type="ARBA" id="ARBA00023102"/>
    </source>
</evidence>
<evidence type="ECO:0000256" key="5">
    <source>
        <dbReference type="RuleBase" id="RU003657"/>
    </source>
</evidence>
<dbReference type="InterPro" id="IPR011060">
    <property type="entry name" value="RibuloseP-bd_barrel"/>
</dbReference>
<dbReference type="STRING" id="1873176.BFN67_20585"/>
<comment type="caution">
    <text evidence="6">The sequence shown here is derived from an EMBL/GenBank/DDBJ whole genome shotgun (WGS) entry which is preliminary data.</text>
</comment>
<dbReference type="PANTHER" id="PTHR43090">
    <property type="entry name" value="1-(5-PHOSPHORIBOSYL)-5-[(5-PHOSPHORIBOSYLAMINO)METHYLIDENEAMINO] IMIDAZOLE-4-CARBOXAMIDE ISOMERASE"/>
    <property type="match status" value="1"/>
</dbReference>
<evidence type="ECO:0000256" key="4">
    <source>
        <dbReference type="ARBA" id="ARBA00029440"/>
    </source>
</evidence>
<dbReference type="GO" id="GO:0003949">
    <property type="term" value="F:1-(5-phosphoribosyl)-5-[(5-phosphoribosylamino)methylideneamino]imidazole-4-carboxamide isomerase activity"/>
    <property type="evidence" value="ECO:0007669"/>
    <property type="project" value="InterPro"/>
</dbReference>
<dbReference type="SUPFAM" id="SSF51366">
    <property type="entry name" value="Ribulose-phoshate binding barrel"/>
    <property type="match status" value="1"/>
</dbReference>
<accession>A0A1V8RP82</accession>
<evidence type="ECO:0000256" key="1">
    <source>
        <dbReference type="ARBA" id="ARBA00009667"/>
    </source>
</evidence>
<dbReference type="GO" id="GO:0005737">
    <property type="term" value="C:cytoplasm"/>
    <property type="evidence" value="ECO:0007669"/>
    <property type="project" value="TreeGrafter"/>
</dbReference>
<dbReference type="Gene3D" id="3.20.20.70">
    <property type="entry name" value="Aldolase class I"/>
    <property type="match status" value="1"/>
</dbReference>
<dbReference type="GO" id="GO:0000162">
    <property type="term" value="P:L-tryptophan biosynthetic process"/>
    <property type="evidence" value="ECO:0007669"/>
    <property type="project" value="TreeGrafter"/>
</dbReference>
<comment type="pathway">
    <text evidence="4">Amino-acid biosynthesis.</text>
</comment>
<dbReference type="PANTHER" id="PTHR43090:SF2">
    <property type="entry name" value="1-(5-PHOSPHORIBOSYL)-5-[(5-PHOSPHORIBOSYLAMINO)METHYLIDENEAMINO] IMIDAZOLE-4-CARBOXAMIDE ISOMERASE"/>
    <property type="match status" value="1"/>
</dbReference>
<evidence type="ECO:0000256" key="2">
    <source>
        <dbReference type="ARBA" id="ARBA00022605"/>
    </source>
</evidence>
<dbReference type="InterPro" id="IPR006062">
    <property type="entry name" value="His_biosynth"/>
</dbReference>
<evidence type="ECO:0000313" key="7">
    <source>
        <dbReference type="Proteomes" id="UP000191905"/>
    </source>
</evidence>
<keyword evidence="2 5" id="KW-0028">Amino-acid biosynthesis</keyword>
<evidence type="ECO:0000313" key="6">
    <source>
        <dbReference type="EMBL" id="OQM75011.1"/>
    </source>
</evidence>
<gene>
    <name evidence="6" type="ORF">BFN67_20585</name>
</gene>
<dbReference type="Pfam" id="PF00977">
    <property type="entry name" value="His_biosynth"/>
    <property type="match status" value="1"/>
</dbReference>
<dbReference type="CDD" id="cd04723">
    <property type="entry name" value="HisA_HisF"/>
    <property type="match status" value="1"/>
</dbReference>
<protein>
    <submittedName>
        <fullName evidence="6">Nickel transporter</fullName>
    </submittedName>
</protein>
<keyword evidence="7" id="KW-1185">Reference proteome</keyword>
<proteinExistence type="inferred from homology"/>
<keyword evidence="3 5" id="KW-0368">Histidine biosynthesis</keyword>
<reference evidence="6 7" key="1">
    <citation type="journal article" date="2016" name="Int. J. Syst. Evol. Microbiol.">
        <title>Pseudaminobacter manganicus sp. nov., isolated from sludge of a manganese mine.</title>
        <authorList>
            <person name="Li J."/>
            <person name="Huang J."/>
            <person name="Liao S."/>
            <person name="Wang G."/>
        </authorList>
    </citation>
    <scope>NUCLEOTIDE SEQUENCE [LARGE SCALE GENOMIC DNA]</scope>
    <source>
        <strain evidence="6 7">JH-7</strain>
    </source>
</reference>
<dbReference type="GO" id="GO:0000105">
    <property type="term" value="P:L-histidine biosynthetic process"/>
    <property type="evidence" value="ECO:0007669"/>
    <property type="project" value="UniProtKB-KW"/>
</dbReference>
<dbReference type="AlphaFoldDB" id="A0A1V8RP82"/>
<dbReference type="InterPro" id="IPR013785">
    <property type="entry name" value="Aldolase_TIM"/>
</dbReference>
<sequence length="237" mass="25160">MEVETVRIIPVLDLKDGQVVHARKGQRDLYRPIETPLSPTSEPASVAAGLRSLYPFPTFYIADLNAIAGGLPNDEALAALRGMKLQPQLWVDAGIAESGPLAAALEKPWLRPVLGTESQKDAWLLARFAGHPNLILSLDFPGADFHGPAGIFDNVDLWPQTVIVMTLARVGAAGGPDFERLQAIKARAGKRAIIAAGGVRGADDIRSLAELGIDGALVATCLHSGTLTPDQIKTLHS</sequence>
<dbReference type="RefSeq" id="WP_245295265.1">
    <property type="nucleotide sequence ID" value="NZ_MDET01000022.1"/>
</dbReference>